<protein>
    <recommendedName>
        <fullName evidence="4">Protein BIC1</fullName>
    </recommendedName>
</protein>
<dbReference type="EMBL" id="JBGMDY010000006">
    <property type="protein sequence ID" value="KAL2331925.1"/>
    <property type="molecule type" value="Genomic_DNA"/>
</dbReference>
<accession>A0ABD1M9X6</accession>
<dbReference type="Proteomes" id="UP001603857">
    <property type="component" value="Unassembled WGS sequence"/>
</dbReference>
<feature type="compositionally biased region" description="Low complexity" evidence="1">
    <location>
        <begin position="24"/>
        <end position="36"/>
    </location>
</feature>
<gene>
    <name evidence="2" type="ORF">Fmac_019506</name>
</gene>
<dbReference type="AlphaFoldDB" id="A0ABD1M9X6"/>
<keyword evidence="3" id="KW-1185">Reference proteome</keyword>
<dbReference type="InterPro" id="IPR040374">
    <property type="entry name" value="BIC"/>
</dbReference>
<evidence type="ECO:0000256" key="1">
    <source>
        <dbReference type="SAM" id="MobiDB-lite"/>
    </source>
</evidence>
<dbReference type="PANTHER" id="PTHR34207:SF17">
    <property type="entry name" value="PROTEIN BIC2"/>
    <property type="match status" value="1"/>
</dbReference>
<feature type="region of interest" description="Disordered" evidence="1">
    <location>
        <begin position="1"/>
        <end position="67"/>
    </location>
</feature>
<name>A0ABD1M9X6_9FABA</name>
<evidence type="ECO:0000313" key="3">
    <source>
        <dbReference type="Proteomes" id="UP001603857"/>
    </source>
</evidence>
<sequence>MEGNKKLSHNNMPMIWSSTKLMTSHSSDPSSSSFSLESKEKLKNKTKECKSPNIAEENDDKGKEKDACVEETGRERLKRLREEVTLEKVNIPEKWGQEQMLNDWMDITMFDAFFAPPHSLIVTARDALIANARKAKSPRLRI</sequence>
<proteinExistence type="predicted"/>
<dbReference type="PANTHER" id="PTHR34207">
    <property type="entry name" value="PROTEIN BIC1"/>
    <property type="match status" value="1"/>
</dbReference>
<comment type="caution">
    <text evidence="2">The sequence shown here is derived from an EMBL/GenBank/DDBJ whole genome shotgun (WGS) entry which is preliminary data.</text>
</comment>
<reference evidence="2 3" key="1">
    <citation type="submission" date="2024-08" db="EMBL/GenBank/DDBJ databases">
        <title>Insights into the chromosomal genome structure of Flemingia macrophylla.</title>
        <authorList>
            <person name="Ding Y."/>
            <person name="Zhao Y."/>
            <person name="Bi W."/>
            <person name="Wu M."/>
            <person name="Zhao G."/>
            <person name="Gong Y."/>
            <person name="Li W."/>
            <person name="Zhang P."/>
        </authorList>
    </citation>
    <scope>NUCLEOTIDE SEQUENCE [LARGE SCALE GENOMIC DNA]</scope>
    <source>
        <strain evidence="2">DYQJB</strain>
        <tissue evidence="2">Leaf</tissue>
    </source>
</reference>
<evidence type="ECO:0000313" key="2">
    <source>
        <dbReference type="EMBL" id="KAL2331925.1"/>
    </source>
</evidence>
<organism evidence="2 3">
    <name type="scientific">Flemingia macrophylla</name>
    <dbReference type="NCBI Taxonomy" id="520843"/>
    <lineage>
        <taxon>Eukaryota</taxon>
        <taxon>Viridiplantae</taxon>
        <taxon>Streptophyta</taxon>
        <taxon>Embryophyta</taxon>
        <taxon>Tracheophyta</taxon>
        <taxon>Spermatophyta</taxon>
        <taxon>Magnoliopsida</taxon>
        <taxon>eudicotyledons</taxon>
        <taxon>Gunneridae</taxon>
        <taxon>Pentapetalae</taxon>
        <taxon>rosids</taxon>
        <taxon>fabids</taxon>
        <taxon>Fabales</taxon>
        <taxon>Fabaceae</taxon>
        <taxon>Papilionoideae</taxon>
        <taxon>50 kb inversion clade</taxon>
        <taxon>NPAAA clade</taxon>
        <taxon>indigoferoid/millettioid clade</taxon>
        <taxon>Phaseoleae</taxon>
        <taxon>Flemingia</taxon>
    </lineage>
</organism>
<feature type="compositionally biased region" description="Basic and acidic residues" evidence="1">
    <location>
        <begin position="37"/>
        <end position="50"/>
    </location>
</feature>
<evidence type="ECO:0008006" key="4">
    <source>
        <dbReference type="Google" id="ProtNLM"/>
    </source>
</evidence>
<dbReference type="CDD" id="cd22645">
    <property type="entry name" value="BIC1_CID"/>
    <property type="match status" value="1"/>
</dbReference>